<reference evidence="2" key="1">
    <citation type="submission" date="2017-07" db="EMBL/GenBank/DDBJ databases">
        <authorList>
            <person name="Varghese N."/>
            <person name="Submissions S."/>
        </authorList>
    </citation>
    <scope>NUCLEOTIDE SEQUENCE [LARGE SCALE GENOMIC DNA]</scope>
    <source>
        <strain evidence="2">NLAE-zl-C134</strain>
    </source>
</reference>
<sequence>MESFDIPIHGKSVNSKDIHSFVIKGQINKAVEFVVDKTHCSIHEAKEVVDEIRNLSLKKRDEKLETWKTKAPGQCTKVIDKNKEYLLQKAINNIPHCPRCESTNIQRQKVRIKGSLQVDGLKPFRCSRCGYEW</sequence>
<organism evidence="1 2">
    <name type="scientific">Faecalicatena contorta</name>
    <dbReference type="NCBI Taxonomy" id="39482"/>
    <lineage>
        <taxon>Bacteria</taxon>
        <taxon>Bacillati</taxon>
        <taxon>Bacillota</taxon>
        <taxon>Clostridia</taxon>
        <taxon>Lachnospirales</taxon>
        <taxon>Lachnospiraceae</taxon>
        <taxon>Faecalicatena</taxon>
    </lineage>
</organism>
<gene>
    <name evidence="1" type="ORF">SAMN05216529_103414</name>
</gene>
<evidence type="ECO:0000313" key="2">
    <source>
        <dbReference type="Proteomes" id="UP000254051"/>
    </source>
</evidence>
<proteinExistence type="predicted"/>
<dbReference type="OrthoDB" id="2068499at2"/>
<dbReference type="AlphaFoldDB" id="A0A316A0J9"/>
<name>A0A316A0J9_9FIRM</name>
<protein>
    <submittedName>
        <fullName evidence="1">Uncharacterized protein</fullName>
    </submittedName>
</protein>
<dbReference type="RefSeq" id="WP_109709728.1">
    <property type="nucleotide sequence ID" value="NZ_QGDS01000003.1"/>
</dbReference>
<dbReference type="Proteomes" id="UP000254051">
    <property type="component" value="Unassembled WGS sequence"/>
</dbReference>
<keyword evidence="2" id="KW-1185">Reference proteome</keyword>
<evidence type="ECO:0000313" key="1">
    <source>
        <dbReference type="EMBL" id="SUQ13681.1"/>
    </source>
</evidence>
<dbReference type="EMBL" id="UHJJ01000003">
    <property type="protein sequence ID" value="SUQ13681.1"/>
    <property type="molecule type" value="Genomic_DNA"/>
</dbReference>
<accession>A0A316A0J9</accession>